<evidence type="ECO:0000313" key="1">
    <source>
        <dbReference type="EMBL" id="KAJ9083437.1"/>
    </source>
</evidence>
<accession>A0ACC2U9B7</accession>
<name>A0ACC2U9B7_9FUNG</name>
<sequence length="506" mass="56997">MTHKSYENTAQPSHVYQAPRSSREELDFLSPASDSLPEEIESHVPLITQPTQYNLAAHNLNSQDILSPTQPTTPTPRPIWGILEPADSNSSPIYLSFPKKAYTFGRSNKCDFTYQNPHLSGMHCSVVLVNENVNSHHGFIVGLIDHKSTNGTYLNEHKAIPEHAIALSDGDVIFMTKRDEGSAASFQEISFTFKVPIIDSLHAKYIVSSILGTGHFSEVRLARCRTTGNKVAVKLSKKELLEPRDILYTEREIQIMKKISHPFIASIIESFESDTSKALVMEYASDGDLFDYCNVTGKLSSAEFLMIFYQILSGIHFLHVNEILHRDVKPENVLIINKNTLHIKLSDFGLARFFDKRKTFSSLVGSPSYAAPEVNNFSASRSYTCACDMWSIGVMMYFCTFRKMPFSVTNRSVTLQDTAQIVGDWDSHPSTFRDLICRLLVFQPEGRLTALKALGHRHFTKNYASIDYLVKMELAFKPKPGSLELPQNHILLDTMSNSRKPSLFNV</sequence>
<keyword evidence="1" id="KW-0808">Transferase</keyword>
<proteinExistence type="predicted"/>
<dbReference type="EMBL" id="QTSX02001003">
    <property type="protein sequence ID" value="KAJ9083437.1"/>
    <property type="molecule type" value="Genomic_DNA"/>
</dbReference>
<dbReference type="Proteomes" id="UP001165960">
    <property type="component" value="Unassembled WGS sequence"/>
</dbReference>
<reference evidence="1" key="1">
    <citation type="submission" date="2022-04" db="EMBL/GenBank/DDBJ databases">
        <title>Genome of the entomopathogenic fungus Entomophthora muscae.</title>
        <authorList>
            <person name="Elya C."/>
            <person name="Lovett B.R."/>
            <person name="Lee E."/>
            <person name="Macias A.M."/>
            <person name="Hajek A.E."/>
            <person name="De Bivort B.L."/>
            <person name="Kasson M.T."/>
            <person name="De Fine Licht H.H."/>
            <person name="Stajich J.E."/>
        </authorList>
    </citation>
    <scope>NUCLEOTIDE SEQUENCE</scope>
    <source>
        <strain evidence="1">Berkeley</strain>
    </source>
</reference>
<dbReference type="EC" id="2.7.11.1" evidence="1"/>
<gene>
    <name evidence="1" type="primary">DUN1_3</name>
    <name evidence="1" type="ORF">DSO57_1034706</name>
</gene>
<keyword evidence="1" id="KW-0723">Serine/threonine-protein kinase</keyword>
<protein>
    <submittedName>
        <fullName evidence="1">Serine/threonine protein kinase</fullName>
        <ecNumber evidence="1">2.7.11.1</ecNumber>
    </submittedName>
</protein>
<organism evidence="1 2">
    <name type="scientific">Entomophthora muscae</name>
    <dbReference type="NCBI Taxonomy" id="34485"/>
    <lineage>
        <taxon>Eukaryota</taxon>
        <taxon>Fungi</taxon>
        <taxon>Fungi incertae sedis</taxon>
        <taxon>Zoopagomycota</taxon>
        <taxon>Entomophthoromycotina</taxon>
        <taxon>Entomophthoromycetes</taxon>
        <taxon>Entomophthorales</taxon>
        <taxon>Entomophthoraceae</taxon>
        <taxon>Entomophthora</taxon>
    </lineage>
</organism>
<comment type="caution">
    <text evidence="1">The sequence shown here is derived from an EMBL/GenBank/DDBJ whole genome shotgun (WGS) entry which is preliminary data.</text>
</comment>
<keyword evidence="1" id="KW-0418">Kinase</keyword>
<evidence type="ECO:0000313" key="2">
    <source>
        <dbReference type="Proteomes" id="UP001165960"/>
    </source>
</evidence>
<keyword evidence="2" id="KW-1185">Reference proteome</keyword>